<dbReference type="GO" id="GO:0044782">
    <property type="term" value="P:cilium organization"/>
    <property type="evidence" value="ECO:0007669"/>
    <property type="project" value="TreeGrafter"/>
</dbReference>
<dbReference type="OMA" id="MAQMQLK"/>
<evidence type="ECO:0000256" key="9">
    <source>
        <dbReference type="ARBA" id="ARBA00023212"/>
    </source>
</evidence>
<dbReference type="Proteomes" id="UP000002282">
    <property type="component" value="Chromosome 3R"/>
</dbReference>
<proteinExistence type="inferred from homology"/>
<feature type="region of interest" description="Disordered" evidence="15">
    <location>
        <begin position="350"/>
        <end position="374"/>
    </location>
</feature>
<dbReference type="HOGENOM" id="CLU_700708_0_0_1"/>
<comment type="subcellular location">
    <subcellularLocation>
        <location evidence="2">Cytoplasm</location>
        <location evidence="2">Cytoskeleton</location>
        <location evidence="2">Flagellum axoneme</location>
    </subcellularLocation>
    <subcellularLocation>
        <location evidence="1">Nucleus</location>
    </subcellularLocation>
</comment>
<keyword evidence="9" id="KW-0206">Cytoskeleton</keyword>
<dbReference type="OrthoDB" id="197839at2759"/>
<organism evidence="17 18">
    <name type="scientific">Drosophila yakuba</name>
    <name type="common">Fruit fly</name>
    <dbReference type="NCBI Taxonomy" id="7245"/>
    <lineage>
        <taxon>Eukaryota</taxon>
        <taxon>Metazoa</taxon>
        <taxon>Ecdysozoa</taxon>
        <taxon>Arthropoda</taxon>
        <taxon>Hexapoda</taxon>
        <taxon>Insecta</taxon>
        <taxon>Pterygota</taxon>
        <taxon>Neoptera</taxon>
        <taxon>Endopterygota</taxon>
        <taxon>Diptera</taxon>
        <taxon>Brachycera</taxon>
        <taxon>Muscomorpha</taxon>
        <taxon>Ephydroidea</taxon>
        <taxon>Drosophilidae</taxon>
        <taxon>Drosophila</taxon>
        <taxon>Sophophora</taxon>
    </lineage>
</organism>
<evidence type="ECO:0000256" key="6">
    <source>
        <dbReference type="ARBA" id="ARBA00022846"/>
    </source>
</evidence>
<evidence type="ECO:0000313" key="18">
    <source>
        <dbReference type="Proteomes" id="UP000002282"/>
    </source>
</evidence>
<evidence type="ECO:0000256" key="12">
    <source>
        <dbReference type="ARBA" id="ARBA00023273"/>
    </source>
</evidence>
<dbReference type="PhylomeDB" id="B4PT53"/>
<evidence type="ECO:0000259" key="16">
    <source>
        <dbReference type="Pfam" id="PF13868"/>
    </source>
</evidence>
<gene>
    <name evidence="17" type="primary">Dyak\GE25874</name>
    <name evidence="17" type="synonym">dyak_GLEANR_9467</name>
    <name evidence="17" type="synonym">GE25874</name>
    <name evidence="17" type="ORF">Dyak_GE25874</name>
</gene>
<keyword evidence="10" id="KW-0539">Nucleus</keyword>
<keyword evidence="8" id="KW-0969">Cilium</keyword>
<dbReference type="AlphaFoldDB" id="B4PT53"/>
<dbReference type="PANTHER" id="PTHR19265:SF0">
    <property type="entry name" value="MEIOSIS-SPECIFIC NUCLEAR STRUCTURAL PROTEIN 1"/>
    <property type="match status" value="1"/>
</dbReference>
<evidence type="ECO:0000256" key="2">
    <source>
        <dbReference type="ARBA" id="ARBA00004611"/>
    </source>
</evidence>
<dbReference type="EMBL" id="CM000160">
    <property type="protein sequence ID" value="EDW96514.1"/>
    <property type="molecule type" value="Genomic_DNA"/>
</dbReference>
<dbReference type="InterPro" id="IPR043597">
    <property type="entry name" value="TPH_dom"/>
</dbReference>
<evidence type="ECO:0000256" key="1">
    <source>
        <dbReference type="ARBA" id="ARBA00004123"/>
    </source>
</evidence>
<comment type="similarity">
    <text evidence="3">Belongs to the MNS1 family.</text>
</comment>
<dbReference type="KEGG" id="dya:Dyak_GE25874"/>
<keyword evidence="6" id="KW-0282">Flagellum</keyword>
<evidence type="ECO:0000256" key="5">
    <source>
        <dbReference type="ARBA" id="ARBA00022490"/>
    </source>
</evidence>
<keyword evidence="7 14" id="KW-0175">Coiled coil</keyword>
<evidence type="ECO:0000256" key="13">
    <source>
        <dbReference type="ARBA" id="ARBA00046114"/>
    </source>
</evidence>
<evidence type="ECO:0000256" key="15">
    <source>
        <dbReference type="SAM" id="MobiDB-lite"/>
    </source>
</evidence>
<accession>B4PT53</accession>
<dbReference type="Pfam" id="PF13868">
    <property type="entry name" value="TPH"/>
    <property type="match status" value="1"/>
</dbReference>
<evidence type="ECO:0000256" key="7">
    <source>
        <dbReference type="ARBA" id="ARBA00023054"/>
    </source>
</evidence>
<evidence type="ECO:0000256" key="4">
    <source>
        <dbReference type="ARBA" id="ARBA00014813"/>
    </source>
</evidence>
<dbReference type="PANTHER" id="PTHR19265">
    <property type="entry name" value="MEIOSIS-SPECIFIC NUCLEAR STRUCTURAL PROTEIN 1"/>
    <property type="match status" value="1"/>
</dbReference>
<dbReference type="InterPro" id="IPR026504">
    <property type="entry name" value="MNS1"/>
</dbReference>
<evidence type="ECO:0000256" key="3">
    <source>
        <dbReference type="ARBA" id="ARBA00009158"/>
    </source>
</evidence>
<evidence type="ECO:0000256" key="11">
    <source>
        <dbReference type="ARBA" id="ARBA00023254"/>
    </source>
</evidence>
<keyword evidence="12" id="KW-0966">Cell projection</keyword>
<dbReference type="GO" id="GO:0051321">
    <property type="term" value="P:meiotic cell cycle"/>
    <property type="evidence" value="ECO:0007669"/>
    <property type="project" value="UniProtKB-KW"/>
</dbReference>
<reference evidence="17 18" key="2">
    <citation type="journal article" date="2007" name="PLoS Biol.">
        <title>Principles of genome evolution in the Drosophila melanogaster species group.</title>
        <authorList>
            <person name="Ranz J.M."/>
            <person name="Maurin D."/>
            <person name="Chan Y.S."/>
            <person name="von Grotthuss M."/>
            <person name="Hillier L.W."/>
            <person name="Roote J."/>
            <person name="Ashburner M."/>
            <person name="Bergman C.M."/>
        </authorList>
    </citation>
    <scope>NUCLEOTIDE SEQUENCE [LARGE SCALE GENOMIC DNA]</scope>
    <source>
        <strain evidence="18">Tai18E2 / Tucson 14021-0261.01</strain>
    </source>
</reference>
<keyword evidence="11" id="KW-0469">Meiosis</keyword>
<evidence type="ECO:0000313" key="17">
    <source>
        <dbReference type="EMBL" id="EDW96514.1"/>
    </source>
</evidence>
<feature type="domain" description="Trichohyalin-plectin-homology" evidence="16">
    <location>
        <begin position="93"/>
        <end position="441"/>
    </location>
</feature>
<keyword evidence="5" id="KW-0963">Cytoplasm</keyword>
<dbReference type="GO" id="GO:0005634">
    <property type="term" value="C:nucleus"/>
    <property type="evidence" value="ECO:0007669"/>
    <property type="project" value="UniProtKB-SubCell"/>
</dbReference>
<name>B4PT53_DROYA</name>
<feature type="coiled-coil region" evidence="14">
    <location>
        <begin position="90"/>
        <end position="273"/>
    </location>
</feature>
<reference evidence="17 18" key="1">
    <citation type="journal article" date="2007" name="Nature">
        <title>Evolution of genes and genomes on the Drosophila phylogeny.</title>
        <authorList>
            <consortium name="Drosophila 12 Genomes Consortium"/>
            <person name="Clark A.G."/>
            <person name="Eisen M.B."/>
            <person name="Smith D.R."/>
            <person name="Bergman C.M."/>
            <person name="Oliver B."/>
            <person name="Markow T.A."/>
            <person name="Kaufman T.C."/>
            <person name="Kellis M."/>
            <person name="Gelbart W."/>
            <person name="Iyer V.N."/>
            <person name="Pollard D.A."/>
            <person name="Sackton T.B."/>
            <person name="Larracuente A.M."/>
            <person name="Singh N.D."/>
            <person name="Abad J.P."/>
            <person name="Abt D.N."/>
            <person name="Adryan B."/>
            <person name="Aguade M."/>
            <person name="Akashi H."/>
            <person name="Anderson W.W."/>
            <person name="Aquadro C.F."/>
            <person name="Ardell D.H."/>
            <person name="Arguello R."/>
            <person name="Artieri C.G."/>
            <person name="Barbash D.A."/>
            <person name="Barker D."/>
            <person name="Barsanti P."/>
            <person name="Batterham P."/>
            <person name="Batzoglou S."/>
            <person name="Begun D."/>
            <person name="Bhutkar A."/>
            <person name="Blanco E."/>
            <person name="Bosak S.A."/>
            <person name="Bradley R.K."/>
            <person name="Brand A.D."/>
            <person name="Brent M.R."/>
            <person name="Brooks A.N."/>
            <person name="Brown R.H."/>
            <person name="Butlin R.K."/>
            <person name="Caggese C."/>
            <person name="Calvi B.R."/>
            <person name="Bernardo de Carvalho A."/>
            <person name="Caspi A."/>
            <person name="Castrezana S."/>
            <person name="Celniker S.E."/>
            <person name="Chang J.L."/>
            <person name="Chapple C."/>
            <person name="Chatterji S."/>
            <person name="Chinwalla A."/>
            <person name="Civetta A."/>
            <person name="Clifton S.W."/>
            <person name="Comeron J.M."/>
            <person name="Costello J.C."/>
            <person name="Coyne J.A."/>
            <person name="Daub J."/>
            <person name="David R.G."/>
            <person name="Delcher A.L."/>
            <person name="Delehaunty K."/>
            <person name="Do C.B."/>
            <person name="Ebling H."/>
            <person name="Edwards K."/>
            <person name="Eickbush T."/>
            <person name="Evans J.D."/>
            <person name="Filipski A."/>
            <person name="Findeiss S."/>
            <person name="Freyhult E."/>
            <person name="Fulton L."/>
            <person name="Fulton R."/>
            <person name="Garcia A.C."/>
            <person name="Gardiner A."/>
            <person name="Garfield D.A."/>
            <person name="Garvin B.E."/>
            <person name="Gibson G."/>
            <person name="Gilbert D."/>
            <person name="Gnerre S."/>
            <person name="Godfrey J."/>
            <person name="Good R."/>
            <person name="Gotea V."/>
            <person name="Gravely B."/>
            <person name="Greenberg A.J."/>
            <person name="Griffiths-Jones S."/>
            <person name="Gross S."/>
            <person name="Guigo R."/>
            <person name="Gustafson E.A."/>
            <person name="Haerty W."/>
            <person name="Hahn M.W."/>
            <person name="Halligan D.L."/>
            <person name="Halpern A.L."/>
            <person name="Halter G.M."/>
            <person name="Han M.V."/>
            <person name="Heger A."/>
            <person name="Hillier L."/>
            <person name="Hinrichs A.S."/>
            <person name="Holmes I."/>
            <person name="Hoskins R.A."/>
            <person name="Hubisz M.J."/>
            <person name="Hultmark D."/>
            <person name="Huntley M.A."/>
            <person name="Jaffe D.B."/>
            <person name="Jagadeeshan S."/>
            <person name="Jeck W.R."/>
            <person name="Johnson J."/>
            <person name="Jones C.D."/>
            <person name="Jordan W.C."/>
            <person name="Karpen G.H."/>
            <person name="Kataoka E."/>
            <person name="Keightley P.D."/>
            <person name="Kheradpour P."/>
            <person name="Kirkness E.F."/>
            <person name="Koerich L.B."/>
            <person name="Kristiansen K."/>
            <person name="Kudrna D."/>
            <person name="Kulathinal R.J."/>
            <person name="Kumar S."/>
            <person name="Kwok R."/>
            <person name="Lander E."/>
            <person name="Langley C.H."/>
            <person name="Lapoint R."/>
            <person name="Lazzaro B.P."/>
            <person name="Lee S.J."/>
            <person name="Levesque L."/>
            <person name="Li R."/>
            <person name="Lin C.F."/>
            <person name="Lin M.F."/>
            <person name="Lindblad-Toh K."/>
            <person name="Llopart A."/>
            <person name="Long M."/>
            <person name="Low L."/>
            <person name="Lozovsky E."/>
            <person name="Lu J."/>
            <person name="Luo M."/>
            <person name="Machado C.A."/>
            <person name="Makalowski W."/>
            <person name="Marzo M."/>
            <person name="Matsuda M."/>
            <person name="Matzkin L."/>
            <person name="McAllister B."/>
            <person name="McBride C.S."/>
            <person name="McKernan B."/>
            <person name="McKernan K."/>
            <person name="Mendez-Lago M."/>
            <person name="Minx P."/>
            <person name="Mollenhauer M.U."/>
            <person name="Montooth K."/>
            <person name="Mount S.M."/>
            <person name="Mu X."/>
            <person name="Myers E."/>
            <person name="Negre B."/>
            <person name="Newfeld S."/>
            <person name="Nielsen R."/>
            <person name="Noor M.A."/>
            <person name="O'Grady P."/>
            <person name="Pachter L."/>
            <person name="Papaceit M."/>
            <person name="Parisi M.J."/>
            <person name="Parisi M."/>
            <person name="Parts L."/>
            <person name="Pedersen J.S."/>
            <person name="Pesole G."/>
            <person name="Phillippy A.M."/>
            <person name="Ponting C.P."/>
            <person name="Pop M."/>
            <person name="Porcelli D."/>
            <person name="Powell J.R."/>
            <person name="Prohaska S."/>
            <person name="Pruitt K."/>
            <person name="Puig M."/>
            <person name="Quesneville H."/>
            <person name="Ram K.R."/>
            <person name="Rand D."/>
            <person name="Rasmussen M.D."/>
            <person name="Reed L.K."/>
            <person name="Reenan R."/>
            <person name="Reily A."/>
            <person name="Remington K.A."/>
            <person name="Rieger T.T."/>
            <person name="Ritchie M.G."/>
            <person name="Robin C."/>
            <person name="Rogers Y.H."/>
            <person name="Rohde C."/>
            <person name="Rozas J."/>
            <person name="Rubenfield M.J."/>
            <person name="Ruiz A."/>
            <person name="Russo S."/>
            <person name="Salzberg S.L."/>
            <person name="Sanchez-Gracia A."/>
            <person name="Saranga D.J."/>
            <person name="Sato H."/>
            <person name="Schaeffer S.W."/>
            <person name="Schatz M.C."/>
            <person name="Schlenke T."/>
            <person name="Schwartz R."/>
            <person name="Segarra C."/>
            <person name="Singh R.S."/>
            <person name="Sirot L."/>
            <person name="Sirota M."/>
            <person name="Sisneros N.B."/>
            <person name="Smith C.D."/>
            <person name="Smith T.F."/>
            <person name="Spieth J."/>
            <person name="Stage D.E."/>
            <person name="Stark A."/>
            <person name="Stephan W."/>
            <person name="Strausberg R.L."/>
            <person name="Strempel S."/>
            <person name="Sturgill D."/>
            <person name="Sutton G."/>
            <person name="Sutton G.G."/>
            <person name="Tao W."/>
            <person name="Teichmann S."/>
            <person name="Tobari Y.N."/>
            <person name="Tomimura Y."/>
            <person name="Tsolas J.M."/>
            <person name="Valente V.L."/>
            <person name="Venter E."/>
            <person name="Venter J.C."/>
            <person name="Vicario S."/>
            <person name="Vieira F.G."/>
            <person name="Vilella A.J."/>
            <person name="Villasante A."/>
            <person name="Walenz B."/>
            <person name="Wang J."/>
            <person name="Wasserman M."/>
            <person name="Watts T."/>
            <person name="Wilson D."/>
            <person name="Wilson R.K."/>
            <person name="Wing R.A."/>
            <person name="Wolfner M.F."/>
            <person name="Wong A."/>
            <person name="Wong G.K."/>
            <person name="Wu C.I."/>
            <person name="Wu G."/>
            <person name="Yamamoto D."/>
            <person name="Yang H.P."/>
            <person name="Yang S.P."/>
            <person name="Yorke J.A."/>
            <person name="Yoshida K."/>
            <person name="Zdobnov E."/>
            <person name="Zhang P."/>
            <person name="Zhang Y."/>
            <person name="Zimin A.V."/>
            <person name="Baldwin J."/>
            <person name="Abdouelleil A."/>
            <person name="Abdulkadir J."/>
            <person name="Abebe A."/>
            <person name="Abera B."/>
            <person name="Abreu J."/>
            <person name="Acer S.C."/>
            <person name="Aftuck L."/>
            <person name="Alexander A."/>
            <person name="An P."/>
            <person name="Anderson E."/>
            <person name="Anderson S."/>
            <person name="Arachi H."/>
            <person name="Azer M."/>
            <person name="Bachantsang P."/>
            <person name="Barry A."/>
            <person name="Bayul T."/>
            <person name="Berlin A."/>
            <person name="Bessette D."/>
            <person name="Bloom T."/>
            <person name="Blye J."/>
            <person name="Boguslavskiy L."/>
            <person name="Bonnet C."/>
            <person name="Boukhgalter B."/>
            <person name="Bourzgui I."/>
            <person name="Brown A."/>
            <person name="Cahill P."/>
            <person name="Channer S."/>
            <person name="Cheshatsang Y."/>
            <person name="Chuda L."/>
            <person name="Citroen M."/>
            <person name="Collymore A."/>
            <person name="Cooke P."/>
            <person name="Costello M."/>
            <person name="D'Aco K."/>
            <person name="Daza R."/>
            <person name="De Haan G."/>
            <person name="DeGray S."/>
            <person name="DeMaso C."/>
            <person name="Dhargay N."/>
            <person name="Dooley K."/>
            <person name="Dooley E."/>
            <person name="Doricent M."/>
            <person name="Dorje P."/>
            <person name="Dorjee K."/>
            <person name="Dupes A."/>
            <person name="Elong R."/>
            <person name="Falk J."/>
            <person name="Farina A."/>
            <person name="Faro S."/>
            <person name="Ferguson D."/>
            <person name="Fisher S."/>
            <person name="Foley C.D."/>
            <person name="Franke A."/>
            <person name="Friedrich D."/>
            <person name="Gadbois L."/>
            <person name="Gearin G."/>
            <person name="Gearin C.R."/>
            <person name="Giannoukos G."/>
            <person name="Goode T."/>
            <person name="Graham J."/>
            <person name="Grandbois E."/>
            <person name="Grewal S."/>
            <person name="Gyaltsen K."/>
            <person name="Hafez N."/>
            <person name="Hagos B."/>
            <person name="Hall J."/>
            <person name="Henson C."/>
            <person name="Hollinger A."/>
            <person name="Honan T."/>
            <person name="Huard M.D."/>
            <person name="Hughes L."/>
            <person name="Hurhula B."/>
            <person name="Husby M.E."/>
            <person name="Kamat A."/>
            <person name="Kanga B."/>
            <person name="Kashin S."/>
            <person name="Khazanovich D."/>
            <person name="Kisner P."/>
            <person name="Lance K."/>
            <person name="Lara M."/>
            <person name="Lee W."/>
            <person name="Lennon N."/>
            <person name="Letendre F."/>
            <person name="LeVine R."/>
            <person name="Lipovsky A."/>
            <person name="Liu X."/>
            <person name="Liu J."/>
            <person name="Liu S."/>
            <person name="Lokyitsang T."/>
            <person name="Lokyitsang Y."/>
            <person name="Lubonja R."/>
            <person name="Lui A."/>
            <person name="MacDonald P."/>
            <person name="Magnisalis V."/>
            <person name="Maru K."/>
            <person name="Matthews C."/>
            <person name="McCusker W."/>
            <person name="McDonough S."/>
            <person name="Mehta T."/>
            <person name="Meldrim J."/>
            <person name="Meneus L."/>
            <person name="Mihai O."/>
            <person name="Mihalev A."/>
            <person name="Mihova T."/>
            <person name="Mittelman R."/>
            <person name="Mlenga V."/>
            <person name="Montmayeur A."/>
            <person name="Mulrain L."/>
            <person name="Navidi A."/>
            <person name="Naylor J."/>
            <person name="Negash T."/>
            <person name="Nguyen T."/>
            <person name="Nguyen N."/>
            <person name="Nicol R."/>
            <person name="Norbu C."/>
            <person name="Norbu N."/>
            <person name="Novod N."/>
            <person name="O'Neill B."/>
            <person name="Osman S."/>
            <person name="Markiewicz E."/>
            <person name="Oyono O.L."/>
            <person name="Patti C."/>
            <person name="Phunkhang P."/>
            <person name="Pierre F."/>
            <person name="Priest M."/>
            <person name="Raghuraman S."/>
            <person name="Rege F."/>
            <person name="Reyes R."/>
            <person name="Rise C."/>
            <person name="Rogov P."/>
            <person name="Ross K."/>
            <person name="Ryan E."/>
            <person name="Settipalli S."/>
            <person name="Shea T."/>
            <person name="Sherpa N."/>
            <person name="Shi L."/>
            <person name="Shih D."/>
            <person name="Sparrow T."/>
            <person name="Spaulding J."/>
            <person name="Stalker J."/>
            <person name="Stange-Thomann N."/>
            <person name="Stavropoulos S."/>
            <person name="Stone C."/>
            <person name="Strader C."/>
            <person name="Tesfaye S."/>
            <person name="Thomson T."/>
            <person name="Thoulutsang Y."/>
            <person name="Thoulutsang D."/>
            <person name="Topham K."/>
            <person name="Topping I."/>
            <person name="Tsamla T."/>
            <person name="Vassiliev H."/>
            <person name="Vo A."/>
            <person name="Wangchuk T."/>
            <person name="Wangdi T."/>
            <person name="Weiand M."/>
            <person name="Wilkinson J."/>
            <person name="Wilson A."/>
            <person name="Yadav S."/>
            <person name="Young G."/>
            <person name="Yu Q."/>
            <person name="Zembek L."/>
            <person name="Zhong D."/>
            <person name="Zimmer A."/>
            <person name="Zwirko Z."/>
            <person name="Jaffe D.B."/>
            <person name="Alvarez P."/>
            <person name="Brockman W."/>
            <person name="Butler J."/>
            <person name="Chin C."/>
            <person name="Gnerre S."/>
            <person name="Grabherr M."/>
            <person name="Kleber M."/>
            <person name="Mauceli E."/>
            <person name="MacCallum I."/>
        </authorList>
    </citation>
    <scope>NUCLEOTIDE SEQUENCE [LARGE SCALE GENOMIC DNA]</scope>
    <source>
        <strain evidence="18">Tai18E2 / Tucson 14021-0261.01</strain>
    </source>
</reference>
<evidence type="ECO:0000256" key="10">
    <source>
        <dbReference type="ARBA" id="ARBA00023242"/>
    </source>
</evidence>
<comment type="function">
    <text evidence="13">Microtubule inner protein (MIP) part of the dynein-decorated doublet microtubules (DMTs) in cilia axoneme, which is required for motile cilia beating. May play a role in the control of meiotic division and germ cell differentiation through regulation of pairing and recombination during meiosis. Required for sperm flagella assembly. May play a role in the assembly and function of the outer dynein arm-docking complex (ODA-DC). ODA-DC mediates outer dynein arms (ODA) binding onto the axonemal doublet microtubules.</text>
</comment>
<sequence>MATGRNRGDQKDRGIFHIGQPQFKVSHSLRMEHDFSSSQLLRNMQHDLEVNRSQELSKVNPMTRDLIEKAAITQEMQDLKRAEFVENKRRQQLRRDCEELRDLAEQLRLAVISRDIAENLEERKRRRQLDIKLEAEEVSQERSLLEAKEREKEVVLKEEQRRLRESLAEQMEEHRQRRQQEHAQVMNDREVSLLMQKRIQEEDRAQELEAQRKKLEKRQDMLQSIKENQELREWQRAQYNQELGDLVQRQTEMERRKLQLEAERQEVLRKKQEISISLGQQVLEIENKKRHRDNLLLDLLEAEYTAKSDERYRQKIQQEQMSRRRTRQELDRYRQEVEHRKMAQMQLKRAEMATRQEEAPDTSNQESERQLEDYRRRRAHGASLLAMIEDNQRKRAEATAENVQYFDMKAKIDAEKEERIKEERLAMLSQVPSSVLRYLPKHVLNSTDREHFCLNDAQARGGGDS</sequence>
<dbReference type="eggNOG" id="ENOG502QS9D">
    <property type="taxonomic scope" value="Eukaryota"/>
</dbReference>
<protein>
    <recommendedName>
        <fullName evidence="4">Meiosis-specific nuclear structural protein 1</fullName>
    </recommendedName>
</protein>
<evidence type="ECO:0000256" key="8">
    <source>
        <dbReference type="ARBA" id="ARBA00023069"/>
    </source>
</evidence>
<dbReference type="GO" id="GO:0031514">
    <property type="term" value="C:motile cilium"/>
    <property type="evidence" value="ECO:0007669"/>
    <property type="project" value="TreeGrafter"/>
</dbReference>
<evidence type="ECO:0000256" key="14">
    <source>
        <dbReference type="SAM" id="Coils"/>
    </source>
</evidence>
<keyword evidence="18" id="KW-1185">Reference proteome</keyword>